<gene>
    <name evidence="2" type="ORF">PNOK_0837500</name>
</gene>
<comment type="caution">
    <text evidence="2">The sequence shown here is derived from an EMBL/GenBank/DDBJ whole genome shotgun (WGS) entry which is preliminary data.</text>
</comment>
<feature type="transmembrane region" description="Helical" evidence="1">
    <location>
        <begin position="7"/>
        <end position="27"/>
    </location>
</feature>
<keyword evidence="1" id="KW-1133">Transmembrane helix</keyword>
<dbReference type="InParanoid" id="A0A286UB26"/>
<organism evidence="2 3">
    <name type="scientific">Pyrrhoderma noxium</name>
    <dbReference type="NCBI Taxonomy" id="2282107"/>
    <lineage>
        <taxon>Eukaryota</taxon>
        <taxon>Fungi</taxon>
        <taxon>Dikarya</taxon>
        <taxon>Basidiomycota</taxon>
        <taxon>Agaricomycotina</taxon>
        <taxon>Agaricomycetes</taxon>
        <taxon>Hymenochaetales</taxon>
        <taxon>Hymenochaetaceae</taxon>
        <taxon>Pyrrhoderma</taxon>
    </lineage>
</organism>
<dbReference type="EMBL" id="NBII01000008">
    <property type="protein sequence ID" value="PAV16755.1"/>
    <property type="molecule type" value="Genomic_DNA"/>
</dbReference>
<evidence type="ECO:0000313" key="2">
    <source>
        <dbReference type="EMBL" id="PAV16755.1"/>
    </source>
</evidence>
<dbReference type="OrthoDB" id="411632at2759"/>
<reference evidence="2 3" key="1">
    <citation type="journal article" date="2017" name="Mol. Ecol.">
        <title>Comparative and population genomic landscape of Phellinus noxius: A hypervariable fungus causing root rot in trees.</title>
        <authorList>
            <person name="Chung C.L."/>
            <person name="Lee T.J."/>
            <person name="Akiba M."/>
            <person name="Lee H.H."/>
            <person name="Kuo T.H."/>
            <person name="Liu D."/>
            <person name="Ke H.M."/>
            <person name="Yokoi T."/>
            <person name="Roa M.B."/>
            <person name="Lu M.J."/>
            <person name="Chang Y.Y."/>
            <person name="Ann P.J."/>
            <person name="Tsai J.N."/>
            <person name="Chen C.Y."/>
            <person name="Tzean S.S."/>
            <person name="Ota Y."/>
            <person name="Hattori T."/>
            <person name="Sahashi N."/>
            <person name="Liou R.F."/>
            <person name="Kikuchi T."/>
            <person name="Tsai I.J."/>
        </authorList>
    </citation>
    <scope>NUCLEOTIDE SEQUENCE [LARGE SCALE GENOMIC DNA]</scope>
    <source>
        <strain evidence="2 3">FFPRI411160</strain>
    </source>
</reference>
<dbReference type="Proteomes" id="UP000217199">
    <property type="component" value="Unassembled WGS sequence"/>
</dbReference>
<evidence type="ECO:0000313" key="3">
    <source>
        <dbReference type="Proteomes" id="UP000217199"/>
    </source>
</evidence>
<evidence type="ECO:0000256" key="1">
    <source>
        <dbReference type="SAM" id="Phobius"/>
    </source>
</evidence>
<protein>
    <submittedName>
        <fullName evidence="2">Proteophosphoglycan 5</fullName>
    </submittedName>
</protein>
<sequence length="490" mass="56048">MLRFPRRYPLVLLVILIPFSLLLYTYFGQLSTWGFDNGRPVPITSPGSPIGSANNTLEPEMAEVSGDSEIILVSAFYPLSKSKHSSNDYAQWLSRFLAKVKTPIYFYCPPDLKPMIRSLRGNAGPITIDTRYATTFDIPPLDNRELAYKKMHRYDREKLIHSPELYSVWTAKAFFLAEALRQLGISQNSDKPNPEVKYAFWTDAGSFRENHAYSSWPSLSHIEETFSSLSSKVKIFFPISRLPNPSISLWSPSLGPVDVSFSEGSFFGGSPSSVFWFEKTYYSYHDYWLSQHVFVGKDQTLFNALFLMYPDNFVTVFHSDPSAPMRTFTPSTLDPAAISQDEARKLLGDCGDTWFYYQFFLATSLDREMMNEMWAKQWNWDILKIWRVEWWRGRSECRLTRPLSMKGALRSGLQLYIEAIILKLYLNLHLVTGGIHDNDISTIFISVAFFNIPPLDAKKNFSTTFYASVVVVSFGGALHTGWLEKTLDGV</sequence>
<keyword evidence="3" id="KW-1185">Reference proteome</keyword>
<keyword evidence="1" id="KW-0812">Transmembrane</keyword>
<proteinExistence type="predicted"/>
<dbReference type="AlphaFoldDB" id="A0A286UB26"/>
<name>A0A286UB26_9AGAM</name>
<keyword evidence="1" id="KW-0472">Membrane</keyword>
<accession>A0A286UB26</accession>
<dbReference type="STRING" id="2282107.A0A286UB26"/>